<reference evidence="1 2" key="1">
    <citation type="submission" date="2017-07" db="EMBL/GenBank/DDBJ databases">
        <title>blaIMP-27 on transferable plasmids in Proteus mirabilis and Providencia rettgeri.</title>
        <authorList>
            <person name="Potter R."/>
        </authorList>
    </citation>
    <scope>NUCLEOTIDE SEQUENCE [LARGE SCALE GENOMIC DNA]</scope>
    <source>
        <strain evidence="1 2">PR1</strain>
    </source>
</reference>
<proteinExistence type="predicted"/>
<dbReference type="RefSeq" id="WP_064506288.1">
    <property type="nucleotide sequence ID" value="NZ_JADSTJ010000022.1"/>
</dbReference>
<sequence length="103" mass="11806">MEKKVNFIGDAEKELDKFPLQVKEKFVQDLMMMSYGMDPLSSVKSLSLGCKGVCELRKNGRPAYRLVFVIIDDVIHVLHVFSKTSSGTDKKHEDTIKLRFKKI</sequence>
<dbReference type="Pfam" id="PF05973">
    <property type="entry name" value="Gp49"/>
    <property type="match status" value="1"/>
</dbReference>
<gene>
    <name evidence="1" type="ORF">CHI95_24505</name>
</gene>
<name>A0A264VKV8_PRORE</name>
<evidence type="ECO:0000313" key="1">
    <source>
        <dbReference type="EMBL" id="OZS71954.1"/>
    </source>
</evidence>
<organism evidence="1 2">
    <name type="scientific">Providencia rettgeri</name>
    <dbReference type="NCBI Taxonomy" id="587"/>
    <lineage>
        <taxon>Bacteria</taxon>
        <taxon>Pseudomonadati</taxon>
        <taxon>Pseudomonadota</taxon>
        <taxon>Gammaproteobacteria</taxon>
        <taxon>Enterobacterales</taxon>
        <taxon>Morganellaceae</taxon>
        <taxon>Providencia</taxon>
    </lineage>
</organism>
<evidence type="ECO:0008006" key="3">
    <source>
        <dbReference type="Google" id="ProtNLM"/>
    </source>
</evidence>
<comment type="caution">
    <text evidence="1">The sequence shown here is derived from an EMBL/GenBank/DDBJ whole genome shotgun (WGS) entry which is preliminary data.</text>
</comment>
<dbReference type="InterPro" id="IPR035093">
    <property type="entry name" value="RelE/ParE_toxin_dom_sf"/>
</dbReference>
<dbReference type="EMBL" id="NOWC01000061">
    <property type="protein sequence ID" value="OZS71954.1"/>
    <property type="molecule type" value="Genomic_DNA"/>
</dbReference>
<dbReference type="AlphaFoldDB" id="A0A264VKV8"/>
<evidence type="ECO:0000313" key="2">
    <source>
        <dbReference type="Proteomes" id="UP000216001"/>
    </source>
</evidence>
<dbReference type="Proteomes" id="UP000216001">
    <property type="component" value="Unassembled WGS sequence"/>
</dbReference>
<dbReference type="InterPro" id="IPR009241">
    <property type="entry name" value="HigB-like"/>
</dbReference>
<dbReference type="SUPFAM" id="SSF143011">
    <property type="entry name" value="RelE-like"/>
    <property type="match status" value="1"/>
</dbReference>
<protein>
    <recommendedName>
        <fullName evidence="3">Type II toxin-antitoxin system RelE/ParE family toxin</fullName>
    </recommendedName>
</protein>
<accession>A0A264VKV8</accession>